<organism evidence="1 2">
    <name type="scientific">Marinibactrum halimedae</name>
    <dbReference type="NCBI Taxonomy" id="1444977"/>
    <lineage>
        <taxon>Bacteria</taxon>
        <taxon>Pseudomonadati</taxon>
        <taxon>Pseudomonadota</taxon>
        <taxon>Gammaproteobacteria</taxon>
        <taxon>Cellvibrionales</taxon>
        <taxon>Cellvibrionaceae</taxon>
        <taxon>Marinibactrum</taxon>
    </lineage>
</organism>
<dbReference type="GO" id="GO:0016740">
    <property type="term" value="F:transferase activity"/>
    <property type="evidence" value="ECO:0007669"/>
    <property type="project" value="UniProtKB-KW"/>
</dbReference>
<proteinExistence type="predicted"/>
<evidence type="ECO:0000313" key="1">
    <source>
        <dbReference type="EMBL" id="GLS26498.1"/>
    </source>
</evidence>
<sequence length="365" mass="41328">MKIFYGVQGTGNGHLTRARALQQAFAERTDAQVDYLFSGRARDDYFDMEQFGEWECRAGLTFYHQNGRIDFLKTIKNNKIRTFFRDISELDLSTYDIVLTDFEPVTAWAAKRSGKQVIGMGHQYAFDFAIPKRGNSIVAQSIMNQFAPVNFGLGLHWHHFGYPILPPIAETTTKEQPIQDNKIVVYLGFEDPDRVIQLLSPFTEYEFYFYGTFPEPKSLGNIHLRPLSRDGFKADLASGSGVICNAGFELASEAIELGKKLLVKPLHGQMEQLSNALALESLNLGKCMEKLDSHAVKDWLDNTQGIKVKYPNVAKAIVNWVLEGEWNERSRNQLAKTLWNQVESPHIEEFANIPLLEKALAMPAS</sequence>
<dbReference type="Pfam" id="PF13528">
    <property type="entry name" value="Glyco_trans_1_3"/>
    <property type="match status" value="1"/>
</dbReference>
<dbReference type="EMBL" id="BSPD01000054">
    <property type="protein sequence ID" value="GLS26498.1"/>
    <property type="molecule type" value="Genomic_DNA"/>
</dbReference>
<accession>A0AA37T3W7</accession>
<dbReference type="InterPro" id="IPR005262">
    <property type="entry name" value="MJ1255-like"/>
</dbReference>
<reference evidence="1 2" key="1">
    <citation type="journal article" date="2014" name="Int. J. Syst. Evol. Microbiol.">
        <title>Complete genome sequence of Corynebacterium casei LMG S-19264T (=DSM 44701T), isolated from a smear-ripened cheese.</title>
        <authorList>
            <consortium name="US DOE Joint Genome Institute (JGI-PGF)"/>
            <person name="Walter F."/>
            <person name="Albersmeier A."/>
            <person name="Kalinowski J."/>
            <person name="Ruckert C."/>
        </authorList>
    </citation>
    <scope>NUCLEOTIDE SEQUENCE [LARGE SCALE GENOMIC DNA]</scope>
    <source>
        <strain evidence="1 2">NBRC 110095</strain>
    </source>
</reference>
<dbReference type="RefSeq" id="WP_232594688.1">
    <property type="nucleotide sequence ID" value="NZ_BSPD01000054.1"/>
</dbReference>
<keyword evidence="2" id="KW-1185">Reference proteome</keyword>
<comment type="caution">
    <text evidence="1">The sequence shown here is derived from an EMBL/GenBank/DDBJ whole genome shotgun (WGS) entry which is preliminary data.</text>
</comment>
<dbReference type="NCBIfam" id="TIGR00661">
    <property type="entry name" value="MJ1255"/>
    <property type="match status" value="1"/>
</dbReference>
<dbReference type="AlphaFoldDB" id="A0AA37T3W7"/>
<gene>
    <name evidence="1" type="ORF">GCM10007877_22140</name>
</gene>
<keyword evidence="1" id="KW-0808">Transferase</keyword>
<protein>
    <submittedName>
        <fullName evidence="1">Glycosyl transferase</fullName>
    </submittedName>
</protein>
<dbReference type="Proteomes" id="UP001156870">
    <property type="component" value="Unassembled WGS sequence"/>
</dbReference>
<dbReference type="Gene3D" id="3.40.50.2000">
    <property type="entry name" value="Glycogen Phosphorylase B"/>
    <property type="match status" value="1"/>
</dbReference>
<evidence type="ECO:0000313" key="2">
    <source>
        <dbReference type="Proteomes" id="UP001156870"/>
    </source>
</evidence>
<name>A0AA37T3W7_9GAMM</name>